<evidence type="ECO:0000313" key="6">
    <source>
        <dbReference type="Proteomes" id="UP001642484"/>
    </source>
</evidence>
<feature type="repeat" description="ANK" evidence="3">
    <location>
        <begin position="201"/>
        <end position="233"/>
    </location>
</feature>
<feature type="repeat" description="ANK" evidence="3">
    <location>
        <begin position="388"/>
        <end position="420"/>
    </location>
</feature>
<keyword evidence="1" id="KW-0677">Repeat</keyword>
<name>A0ABP0K6C5_9DINO</name>
<dbReference type="Pfam" id="PF12796">
    <property type="entry name" value="Ank_2"/>
    <property type="match status" value="3"/>
</dbReference>
<keyword evidence="2 3" id="KW-0040">ANK repeat</keyword>
<feature type="region of interest" description="Disordered" evidence="4">
    <location>
        <begin position="602"/>
        <end position="625"/>
    </location>
</feature>
<proteinExistence type="predicted"/>
<feature type="region of interest" description="Disordered" evidence="4">
    <location>
        <begin position="276"/>
        <end position="312"/>
    </location>
</feature>
<protein>
    <submittedName>
        <fullName evidence="5">Uncharacterized protein</fullName>
    </submittedName>
</protein>
<reference evidence="5 6" key="1">
    <citation type="submission" date="2024-02" db="EMBL/GenBank/DDBJ databases">
        <authorList>
            <person name="Chen Y."/>
            <person name="Shah S."/>
            <person name="Dougan E. K."/>
            <person name="Thang M."/>
            <person name="Chan C."/>
        </authorList>
    </citation>
    <scope>NUCLEOTIDE SEQUENCE [LARGE SCALE GENOMIC DNA]</scope>
</reference>
<accession>A0ABP0K6C5</accession>
<dbReference type="PROSITE" id="PS50297">
    <property type="entry name" value="ANK_REP_REGION"/>
    <property type="match status" value="2"/>
</dbReference>
<dbReference type="EMBL" id="CAXAMN010007458">
    <property type="protein sequence ID" value="CAK9021699.1"/>
    <property type="molecule type" value="Genomic_DNA"/>
</dbReference>
<dbReference type="PANTHER" id="PTHR24171:SF8">
    <property type="entry name" value="BRCA1-ASSOCIATED RING DOMAIN PROTEIN 1"/>
    <property type="match status" value="1"/>
</dbReference>
<evidence type="ECO:0000256" key="4">
    <source>
        <dbReference type="SAM" id="MobiDB-lite"/>
    </source>
</evidence>
<feature type="repeat" description="ANK" evidence="3">
    <location>
        <begin position="737"/>
        <end position="769"/>
    </location>
</feature>
<evidence type="ECO:0000313" key="5">
    <source>
        <dbReference type="EMBL" id="CAK9021699.1"/>
    </source>
</evidence>
<dbReference type="PROSITE" id="PS50088">
    <property type="entry name" value="ANK_REPEAT"/>
    <property type="match status" value="3"/>
</dbReference>
<dbReference type="SUPFAM" id="SSF48403">
    <property type="entry name" value="Ankyrin repeat"/>
    <property type="match status" value="2"/>
</dbReference>
<evidence type="ECO:0000256" key="2">
    <source>
        <dbReference type="ARBA" id="ARBA00023043"/>
    </source>
</evidence>
<gene>
    <name evidence="5" type="ORF">CCMP2556_LOCUS14535</name>
</gene>
<dbReference type="SMART" id="SM00248">
    <property type="entry name" value="ANK"/>
    <property type="match status" value="9"/>
</dbReference>
<keyword evidence="6" id="KW-1185">Reference proteome</keyword>
<comment type="caution">
    <text evidence="5">The sequence shown here is derived from an EMBL/GenBank/DDBJ whole genome shotgun (WGS) entry which is preliminary data.</text>
</comment>
<evidence type="ECO:0000256" key="1">
    <source>
        <dbReference type="ARBA" id="ARBA00022737"/>
    </source>
</evidence>
<dbReference type="InterPro" id="IPR036770">
    <property type="entry name" value="Ankyrin_rpt-contain_sf"/>
</dbReference>
<organism evidence="5 6">
    <name type="scientific">Durusdinium trenchii</name>
    <dbReference type="NCBI Taxonomy" id="1381693"/>
    <lineage>
        <taxon>Eukaryota</taxon>
        <taxon>Sar</taxon>
        <taxon>Alveolata</taxon>
        <taxon>Dinophyceae</taxon>
        <taxon>Suessiales</taxon>
        <taxon>Symbiodiniaceae</taxon>
        <taxon>Durusdinium</taxon>
    </lineage>
</organism>
<dbReference type="PANTHER" id="PTHR24171">
    <property type="entry name" value="ANKYRIN REPEAT DOMAIN-CONTAINING PROTEIN 39-RELATED"/>
    <property type="match status" value="1"/>
</dbReference>
<evidence type="ECO:0000256" key="3">
    <source>
        <dbReference type="PROSITE-ProRule" id="PRU00023"/>
    </source>
</evidence>
<feature type="non-terminal residue" evidence="5">
    <location>
        <position position="1"/>
    </location>
</feature>
<dbReference type="Gene3D" id="1.25.40.20">
    <property type="entry name" value="Ankyrin repeat-containing domain"/>
    <property type="match status" value="4"/>
</dbReference>
<dbReference type="InterPro" id="IPR002110">
    <property type="entry name" value="Ankyrin_rpt"/>
</dbReference>
<sequence length="1030" mass="113237">VQLQALRGDVSTLVAEVGLLQGVATTRAEVTADERRAVLDEVAALRGQMSTVLHTLALALQDQPGKTESELYAAVAGLSKLCETTLRHCQETAGAQVAVAAKLAELQEETSVVAAALHRLRGIFQEIGIPESCGPEHQRQEVRRLLEQRAQVNLPSTHGDTPLMLAVRAAGSLGTSELPNRLAVVRELLVMRAQPDTADSEGETALMEAVCMGDLSLCGLLLEARADPERQSSAGAKAQDFCSNEELSRLLLSWSSRVTNIQGLPWERHPSAPEVFAMDADDSPRSGSFKEDDDIPTASASEAPQEMPGSSEEKLLSIAQDVGGGKTLRELLEGRADPNCRNFMQEAVLLLAVRASSQRRGQQSDAERLESVRILLHCRADPDVNDDQGETPLMEAACLGDLPICRLLLEKRASLTHASATGATALQFAQEHDDVLRCFQAMHSGFSEEEVEREQGQQEITENLKPEAFFPEWLRGADADYADPTATAATDATAKAVRPPAVRTLWELAALQDAQAIRELSFSESININQVDADGYTALHVSLFSPCLDGGKAQIDTVRCLLLVRADPNFRGGKELPLKVAAESVLPPTRLEVMRLLLEARAQAATSDEEPKPKPPKQRSSEANAEVSADLLFEAAESHAAKRLSLLTDPTLANCCDADGHSLLHRCLMAPPFDMNGQEQLVETVKALLTSRATPNKQNARGESPLLLTVRGSSSGRLKVLRQLMKANADSNLGDAQDTTPLIEAVRFGDLEVCRLLLDRGADAQLRGAHGLSAVDLAWRSSSKMREVFESQGLSPQDCTAQPEGGSVELSLRHASTQLERVISVPADASIRDVKKMFVRLTQRGSWRRLALLCDDTGRLLRDGDPLGVRRRLLVADAKAIPTEEELPEEEQWLRWTLEELQQEAQQRGLRLVHATRETLLTCLHQARSWEALSSGDLRQESMRRGLPESCDRKEVLHMLKQDLSWEHMEEVELKEDCLLQRVALPEAQETLLFVRAMRSRLRQALRWQHLDSYRLNEHLSILLFSLSFE</sequence>
<dbReference type="Proteomes" id="UP001642484">
    <property type="component" value="Unassembled WGS sequence"/>
</dbReference>